<dbReference type="Gene3D" id="3.40.640.10">
    <property type="entry name" value="Type I PLP-dependent aspartate aminotransferase-like (Major domain)"/>
    <property type="match status" value="1"/>
</dbReference>
<comment type="cofactor">
    <cofactor evidence="1">
        <name>pyridoxal 5'-phosphate</name>
        <dbReference type="ChEBI" id="CHEBI:597326"/>
    </cofactor>
</comment>
<dbReference type="Pfam" id="PF00202">
    <property type="entry name" value="Aminotran_3"/>
    <property type="match status" value="1"/>
</dbReference>
<protein>
    <submittedName>
        <fullName evidence="4">Aspartate aminotransferase family protein</fullName>
    </submittedName>
</protein>
<dbReference type="InterPro" id="IPR049704">
    <property type="entry name" value="Aminotrans_3_PPA_site"/>
</dbReference>
<proteinExistence type="inferred from homology"/>
<dbReference type="InterPro" id="IPR015424">
    <property type="entry name" value="PyrdxlP-dep_Trfase"/>
</dbReference>
<reference evidence="4" key="1">
    <citation type="submission" date="2024-05" db="EMBL/GenBank/DDBJ databases">
        <title>Alkalihalobacillus sp. strain MEB203 novel alkaliphilic bacterium from Lonar Lake, India.</title>
        <authorList>
            <person name="Joshi A."/>
            <person name="Thite S."/>
            <person name="Mengade P."/>
        </authorList>
    </citation>
    <scope>NUCLEOTIDE SEQUENCE</scope>
    <source>
        <strain evidence="4">MEB 203</strain>
    </source>
</reference>
<dbReference type="Proteomes" id="UP001148125">
    <property type="component" value="Unassembled WGS sequence"/>
</dbReference>
<dbReference type="InterPro" id="IPR015422">
    <property type="entry name" value="PyrdxlP-dep_Trfase_small"/>
</dbReference>
<accession>A0ABT5VCU4</accession>
<dbReference type="CDD" id="cd00610">
    <property type="entry name" value="OAT_like"/>
    <property type="match status" value="1"/>
</dbReference>
<evidence type="ECO:0000313" key="4">
    <source>
        <dbReference type="EMBL" id="MDE5412557.1"/>
    </source>
</evidence>
<dbReference type="GO" id="GO:0008483">
    <property type="term" value="F:transaminase activity"/>
    <property type="evidence" value="ECO:0007669"/>
    <property type="project" value="UniProtKB-KW"/>
</dbReference>
<dbReference type="PANTHER" id="PTHR43713:SF3">
    <property type="entry name" value="GLUTAMATE-1-SEMIALDEHYDE 2,1-AMINOMUTASE 1, CHLOROPLASTIC-RELATED"/>
    <property type="match status" value="1"/>
</dbReference>
<evidence type="ECO:0000313" key="5">
    <source>
        <dbReference type="Proteomes" id="UP001148125"/>
    </source>
</evidence>
<dbReference type="PROSITE" id="PS00600">
    <property type="entry name" value="AA_TRANSFER_CLASS_3"/>
    <property type="match status" value="1"/>
</dbReference>
<dbReference type="PANTHER" id="PTHR43713">
    <property type="entry name" value="GLUTAMATE-1-SEMIALDEHYDE 2,1-AMINOMUTASE"/>
    <property type="match status" value="1"/>
</dbReference>
<evidence type="ECO:0000256" key="1">
    <source>
        <dbReference type="ARBA" id="ARBA00001933"/>
    </source>
</evidence>
<name>A0ABT5VCU4_9BACI</name>
<comment type="caution">
    <text evidence="4">The sequence shown here is derived from an EMBL/GenBank/DDBJ whole genome shotgun (WGS) entry which is preliminary data.</text>
</comment>
<keyword evidence="4" id="KW-0032">Aminotransferase</keyword>
<dbReference type="EMBL" id="JAOTPO010000002">
    <property type="protein sequence ID" value="MDE5412557.1"/>
    <property type="molecule type" value="Genomic_DNA"/>
</dbReference>
<dbReference type="SUPFAM" id="SSF53383">
    <property type="entry name" value="PLP-dependent transferases"/>
    <property type="match status" value="1"/>
</dbReference>
<dbReference type="InterPro" id="IPR015421">
    <property type="entry name" value="PyrdxlP-dep_Trfase_major"/>
</dbReference>
<keyword evidence="2 3" id="KW-0663">Pyridoxal phosphate</keyword>
<organism evidence="4 5">
    <name type="scientific">Alkalihalobacterium chitinilyticum</name>
    <dbReference type="NCBI Taxonomy" id="2980103"/>
    <lineage>
        <taxon>Bacteria</taxon>
        <taxon>Bacillati</taxon>
        <taxon>Bacillota</taxon>
        <taxon>Bacilli</taxon>
        <taxon>Bacillales</taxon>
        <taxon>Bacillaceae</taxon>
        <taxon>Alkalihalobacterium</taxon>
    </lineage>
</organism>
<dbReference type="RefSeq" id="WP_275117188.1">
    <property type="nucleotide sequence ID" value="NZ_JAOTPO010000002.1"/>
</dbReference>
<evidence type="ECO:0000256" key="3">
    <source>
        <dbReference type="RuleBase" id="RU003560"/>
    </source>
</evidence>
<keyword evidence="4" id="KW-0808">Transferase</keyword>
<dbReference type="Gene3D" id="3.90.1150.10">
    <property type="entry name" value="Aspartate Aminotransferase, domain 1"/>
    <property type="match status" value="1"/>
</dbReference>
<sequence length="469" mass="52283">MAIRRVDQHPIVELSKKTKKSYEFFEQSKEVMPGGVTANIKYFAPYPIVMEKANGAYVTDLDGNVYIDYLLSYGALMLGHGDTRINEAVIEQLDKNGTNLFGTPHSLEIKMGKKIKEHYPSIELLRYTNSGTEATQLALRLAAAYTGKNKIAKFEGHYHGGYDQVLLSVNPSLKDAGDAKNPKAVMESKGMDTFHQTNTIILPFNDFKACEKILRANKDEIGALVLEPAQGGFMLAEKDFVHQLRDLTEQLGIVFIFDEVKTGYRLALGGAQQLFNVKPDLTTLGKVVGGGYPIGIVGGKKEIMMESAPTIAADVFDTSQSKNSSAKDVLFHSGTYNGHPTILAAGLRTIEILEKELDRVILLTDELKMRLEKLFKSYNIPMKAVGTGSIFSVILTEKDKILNYRDLQKTDLTTRKEIDFYLLAEGIYTKPLNRYSLSTAHTMKEVEMTIFAYEKVLKRLYGGPRYSKG</sequence>
<evidence type="ECO:0000256" key="2">
    <source>
        <dbReference type="ARBA" id="ARBA00022898"/>
    </source>
</evidence>
<dbReference type="InterPro" id="IPR005814">
    <property type="entry name" value="Aminotrans_3"/>
</dbReference>
<gene>
    <name evidence="4" type="ORF">N7Z68_04105</name>
</gene>
<comment type="similarity">
    <text evidence="3">Belongs to the class-III pyridoxal-phosphate-dependent aminotransferase family.</text>
</comment>
<keyword evidence="5" id="KW-1185">Reference proteome</keyword>